<keyword evidence="4" id="KW-1185">Reference proteome</keyword>
<feature type="region of interest" description="Disordered" evidence="1">
    <location>
        <begin position="122"/>
        <end position="143"/>
    </location>
</feature>
<dbReference type="InterPro" id="IPR039277">
    <property type="entry name" value="VOZ1/VOZ2"/>
</dbReference>
<feature type="transmembrane region" description="Helical" evidence="2">
    <location>
        <begin position="6"/>
        <end position="26"/>
    </location>
</feature>
<accession>A0A7J9FTA7</accession>
<comment type="caution">
    <text evidence="3">The sequence shown here is derived from an EMBL/GenBank/DDBJ whole genome shotgun (WGS) entry which is preliminary data.</text>
</comment>
<protein>
    <submittedName>
        <fullName evidence="3">Uncharacterized protein</fullName>
    </submittedName>
</protein>
<keyword evidence="2" id="KW-0472">Membrane</keyword>
<dbReference type="Proteomes" id="UP000593568">
    <property type="component" value="Unassembled WGS sequence"/>
</dbReference>
<evidence type="ECO:0000256" key="1">
    <source>
        <dbReference type="SAM" id="MobiDB-lite"/>
    </source>
</evidence>
<dbReference type="PANTHER" id="PTHR33873:SF1">
    <property type="entry name" value="TRANSCRIPTION FACTOR VOZ1"/>
    <property type="match status" value="1"/>
</dbReference>
<evidence type="ECO:0000256" key="2">
    <source>
        <dbReference type="SAM" id="Phobius"/>
    </source>
</evidence>
<keyword evidence="2" id="KW-0812">Transmembrane</keyword>
<dbReference type="AlphaFoldDB" id="A0A7J9FTA7"/>
<proteinExistence type="predicted"/>
<dbReference type="PANTHER" id="PTHR33873">
    <property type="entry name" value="TRANSCRIPTION FACTOR VOZ1"/>
    <property type="match status" value="1"/>
</dbReference>
<dbReference type="GO" id="GO:0005634">
    <property type="term" value="C:nucleus"/>
    <property type="evidence" value="ECO:0007669"/>
    <property type="project" value="TreeGrafter"/>
</dbReference>
<sequence>MECCWYVLFDIALLGSSGNLIIYSVLSMIAELFDLSVHDSFSMNLVRKREQKTGLSQITTAVVCMSRKQVMNEFEGLKRSYYMDPQTLNRFKWHYYEYEINKCDACALYRLESKLVDGKKSAKGISANDTDTDGKTHGGVPMQ</sequence>
<evidence type="ECO:0000313" key="4">
    <source>
        <dbReference type="Proteomes" id="UP000593568"/>
    </source>
</evidence>
<evidence type="ECO:0000313" key="3">
    <source>
        <dbReference type="EMBL" id="MBA0787785.1"/>
    </source>
</evidence>
<keyword evidence="2" id="KW-1133">Transmembrane helix</keyword>
<reference evidence="3 4" key="1">
    <citation type="journal article" date="2019" name="Genome Biol. Evol.">
        <title>Insights into the evolution of the New World diploid cottons (Gossypium, subgenus Houzingenia) based on genome sequencing.</title>
        <authorList>
            <person name="Grover C.E."/>
            <person name="Arick M.A. 2nd"/>
            <person name="Thrash A."/>
            <person name="Conover J.L."/>
            <person name="Sanders W.S."/>
            <person name="Peterson D.G."/>
            <person name="Frelichowski J.E."/>
            <person name="Scheffler J.A."/>
            <person name="Scheffler B.E."/>
            <person name="Wendel J.F."/>
        </authorList>
    </citation>
    <scope>NUCLEOTIDE SEQUENCE [LARGE SCALE GENOMIC DNA]</scope>
    <source>
        <strain evidence="3">8</strain>
        <tissue evidence="3">Leaf</tissue>
    </source>
</reference>
<dbReference type="GO" id="GO:0045893">
    <property type="term" value="P:positive regulation of DNA-templated transcription"/>
    <property type="evidence" value="ECO:0007669"/>
    <property type="project" value="TreeGrafter"/>
</dbReference>
<gene>
    <name evidence="3" type="ORF">Gotri_025977</name>
</gene>
<dbReference type="GO" id="GO:0048578">
    <property type="term" value="P:positive regulation of long-day photoperiodism, flowering"/>
    <property type="evidence" value="ECO:0007669"/>
    <property type="project" value="InterPro"/>
</dbReference>
<dbReference type="EMBL" id="JABEZW010226501">
    <property type="protein sequence ID" value="MBA0787785.1"/>
    <property type="molecule type" value="Genomic_DNA"/>
</dbReference>
<name>A0A7J9FTA7_9ROSI</name>
<dbReference type="GO" id="GO:0043565">
    <property type="term" value="F:sequence-specific DNA binding"/>
    <property type="evidence" value="ECO:0007669"/>
    <property type="project" value="TreeGrafter"/>
</dbReference>
<organism evidence="3 4">
    <name type="scientific">Gossypium trilobum</name>
    <dbReference type="NCBI Taxonomy" id="34281"/>
    <lineage>
        <taxon>Eukaryota</taxon>
        <taxon>Viridiplantae</taxon>
        <taxon>Streptophyta</taxon>
        <taxon>Embryophyta</taxon>
        <taxon>Tracheophyta</taxon>
        <taxon>Spermatophyta</taxon>
        <taxon>Magnoliopsida</taxon>
        <taxon>eudicotyledons</taxon>
        <taxon>Gunneridae</taxon>
        <taxon>Pentapetalae</taxon>
        <taxon>rosids</taxon>
        <taxon>malvids</taxon>
        <taxon>Malvales</taxon>
        <taxon>Malvaceae</taxon>
        <taxon>Malvoideae</taxon>
        <taxon>Gossypium</taxon>
    </lineage>
</organism>